<dbReference type="PANTHER" id="PTHR12881:SF10">
    <property type="entry name" value="MEDIATOR OF RNA POLYMERASE II TRANSCRIPTION SUBUNIT 1"/>
    <property type="match status" value="1"/>
</dbReference>
<name>A0A0C9R6G8_9HYME</name>
<keyword evidence="4 9" id="KW-0805">Transcription regulation</keyword>
<organism evidence="12">
    <name type="scientific">Fopius arisanus</name>
    <dbReference type="NCBI Taxonomy" id="64838"/>
    <lineage>
        <taxon>Eukaryota</taxon>
        <taxon>Metazoa</taxon>
        <taxon>Ecdysozoa</taxon>
        <taxon>Arthropoda</taxon>
        <taxon>Hexapoda</taxon>
        <taxon>Insecta</taxon>
        <taxon>Pterygota</taxon>
        <taxon>Neoptera</taxon>
        <taxon>Endopterygota</taxon>
        <taxon>Hymenoptera</taxon>
        <taxon>Apocrita</taxon>
        <taxon>Ichneumonoidea</taxon>
        <taxon>Braconidae</taxon>
        <taxon>Opiinae</taxon>
        <taxon>Fopius</taxon>
    </lineage>
</organism>
<dbReference type="EMBL" id="GBYB01011924">
    <property type="protein sequence ID" value="JAG81691.1"/>
    <property type="molecule type" value="Transcribed_RNA"/>
</dbReference>
<dbReference type="PANTHER" id="PTHR12881">
    <property type="entry name" value="MEDIATOR OF RNA POLYMERASE II TRANSCRIPTION SUBUNIT 1"/>
    <property type="match status" value="1"/>
</dbReference>
<keyword evidence="5 9" id="KW-0010">Activator</keyword>
<feature type="region of interest" description="Disordered" evidence="10">
    <location>
        <begin position="631"/>
        <end position="706"/>
    </location>
</feature>
<feature type="compositionally biased region" description="Low complexity" evidence="10">
    <location>
        <begin position="935"/>
        <end position="978"/>
    </location>
</feature>
<feature type="compositionally biased region" description="Basic and acidic residues" evidence="10">
    <location>
        <begin position="767"/>
        <end position="781"/>
    </location>
</feature>
<evidence type="ECO:0000256" key="4">
    <source>
        <dbReference type="ARBA" id="ARBA00023015"/>
    </source>
</evidence>
<gene>
    <name evidence="12" type="primary">AAEL007402_0</name>
    <name evidence="12" type="ORF">g.41476</name>
</gene>
<evidence type="ECO:0000256" key="10">
    <source>
        <dbReference type="SAM" id="MobiDB-lite"/>
    </source>
</evidence>
<evidence type="ECO:0000256" key="9">
    <source>
        <dbReference type="RuleBase" id="RU364059"/>
    </source>
</evidence>
<evidence type="ECO:0000256" key="8">
    <source>
        <dbReference type="ARBA" id="ARBA00031254"/>
    </source>
</evidence>
<dbReference type="InterPro" id="IPR019680">
    <property type="entry name" value="Mediator_Med1"/>
</dbReference>
<reference evidence="12" key="1">
    <citation type="submission" date="2015-01" db="EMBL/GenBank/DDBJ databases">
        <title>Transcriptome Assembly of Fopius arisanus.</title>
        <authorList>
            <person name="Geib S."/>
        </authorList>
    </citation>
    <scope>NUCLEOTIDE SEQUENCE</scope>
</reference>
<feature type="region of interest" description="Disordered" evidence="10">
    <location>
        <begin position="1"/>
        <end position="22"/>
    </location>
</feature>
<comment type="subcellular location">
    <subcellularLocation>
        <location evidence="1 9">Nucleus</location>
    </subcellularLocation>
</comment>
<sequence>MDATNGQKPLGGHPPTGVGTGVDKNKEWQMELLMEKLRSKSSALKSLVETAKNLRMAMLDKRFAIDSIEKGQLQKCLDTLQHSIKVTSLQSMVERLESLTRQLGLKFAMVPNGTETGLFISSDMFFLEVLLEPSGIVKDVKIQHEGKNEQQSCEELVSCLSRGDFVDFTAQLEGLASIYQLNADKKVKCKAFSALQSLEADLGVLAQLQTFMKEPFNLVHKSPVGILERRKGGHAMKLTYFVSPYDLIDLESRKCDQLSPEVVITRKIGHSVTVCLEGSAAHKLPTTSILTVNRSATGKSTPSYAPLTGSNSSMLPACFVLKLARKMPMCVELVNQIQKVTELECADLSPPQPLLSLLVQHSSGGQLDCRNNRGLYVTLPDQQHCYFMTENKSMEGVLVGSIPFTHPAHVPRILGYLRQQALFNTLLTSCVRPMARQELEHTTMLEVSALSWQHVSISLEHPFEETMATAVLDLSDISAVKCKLYGVSVADDEETFDVISKVLQRCLNIPVTMRALIKTWESRDSMPINNISGSGTGGTTNGSNYNVNLQGPQNGHDGNTPMDFTNGDTNIKVEPGLNGNGNGMRQQINQQQQSFLDAGTENSIGFPSFSGQSDTQNTMLNPLQLGALLQGKSSPVGGISSSTPTSERSKKNRKRKTADGIWRSPKSKSDDSGEILLESSSSDSTPLGTPTSRDNANGTRTPTPTSAAVSLVTGLDLSNLASDASDVGDTRSSTDYDVDNETEVMEVHDLPDDYNEIMKKERKSRKNREDKKSPNVFDEKSNVVPSSLSITQITNSGVTITPTSYNSVIPGISLERRPGIELIPITPTSLSSSVTITPITPATIKPVNPEDRRDRKKTSDDKGRIEKRRKRKKEDSPMGPPEKLPLKTQDPLSKPVSVSIKPEPQQSISRPSSPATIKRFNPSPTHTSPLALVGKSSPTVKSSSSGNSSSSSSSSTPSKSMPSPKHSPVYSSPKHSSSGEAREYL</sequence>
<proteinExistence type="inferred from homology"/>
<feature type="region of interest" description="Disordered" evidence="10">
    <location>
        <begin position="831"/>
        <end position="985"/>
    </location>
</feature>
<dbReference type="GO" id="GO:0003712">
    <property type="term" value="F:transcription coregulator activity"/>
    <property type="evidence" value="ECO:0007669"/>
    <property type="project" value="InterPro"/>
</dbReference>
<feature type="compositionally biased region" description="Polar residues" evidence="10">
    <location>
        <begin position="678"/>
        <end position="706"/>
    </location>
</feature>
<evidence type="ECO:0000259" key="11">
    <source>
        <dbReference type="Pfam" id="PF10744"/>
    </source>
</evidence>
<feature type="compositionally biased region" description="Basic and acidic residues" evidence="10">
    <location>
        <begin position="848"/>
        <end position="864"/>
    </location>
</feature>
<evidence type="ECO:0000256" key="3">
    <source>
        <dbReference type="ARBA" id="ARBA00020612"/>
    </source>
</evidence>
<feature type="compositionally biased region" description="Polar residues" evidence="10">
    <location>
        <begin position="545"/>
        <end position="560"/>
    </location>
</feature>
<feature type="compositionally biased region" description="Low complexity" evidence="10">
    <location>
        <begin position="831"/>
        <end position="846"/>
    </location>
</feature>
<dbReference type="GO" id="GO:0016592">
    <property type="term" value="C:mediator complex"/>
    <property type="evidence" value="ECO:0007669"/>
    <property type="project" value="InterPro"/>
</dbReference>
<keyword evidence="6 9" id="KW-0804">Transcription</keyword>
<dbReference type="Pfam" id="PF10744">
    <property type="entry name" value="Med1"/>
    <property type="match status" value="1"/>
</dbReference>
<evidence type="ECO:0000313" key="12">
    <source>
        <dbReference type="EMBL" id="JAG81691.1"/>
    </source>
</evidence>
<evidence type="ECO:0000256" key="7">
    <source>
        <dbReference type="ARBA" id="ARBA00023242"/>
    </source>
</evidence>
<feature type="domain" description="Mediator complex subunit Med1" evidence="11">
    <location>
        <begin position="74"/>
        <end position="432"/>
    </location>
</feature>
<evidence type="ECO:0000256" key="5">
    <source>
        <dbReference type="ARBA" id="ARBA00023159"/>
    </source>
</evidence>
<protein>
    <recommendedName>
        <fullName evidence="3 9">Mediator of RNA polymerase II transcription subunit 1</fullName>
    </recommendedName>
    <alternativeName>
        <fullName evidence="8 9">Mediator complex subunit 1</fullName>
    </alternativeName>
</protein>
<feature type="compositionally biased region" description="Polar residues" evidence="10">
    <location>
        <begin position="904"/>
        <end position="915"/>
    </location>
</feature>
<comment type="similarity">
    <text evidence="2 9">Belongs to the Mediator complex subunit 1 family.</text>
</comment>
<dbReference type="InterPro" id="IPR051999">
    <property type="entry name" value="Mediator_complex_subunit_1"/>
</dbReference>
<feature type="region of interest" description="Disordered" evidence="10">
    <location>
        <begin position="528"/>
        <end position="560"/>
    </location>
</feature>
<evidence type="ECO:0000256" key="1">
    <source>
        <dbReference type="ARBA" id="ARBA00004123"/>
    </source>
</evidence>
<feature type="region of interest" description="Disordered" evidence="10">
    <location>
        <begin position="760"/>
        <end position="784"/>
    </location>
</feature>
<evidence type="ECO:0000256" key="2">
    <source>
        <dbReference type="ARBA" id="ARBA00006210"/>
    </source>
</evidence>
<accession>A0A0C9R6G8</accession>
<evidence type="ECO:0000256" key="6">
    <source>
        <dbReference type="ARBA" id="ARBA00023163"/>
    </source>
</evidence>
<keyword evidence="7 9" id="KW-0539">Nucleus</keyword>
<dbReference type="AlphaFoldDB" id="A0A0C9R6G8"/>
<comment type="function">
    <text evidence="9">Component of the Mediator complex, a coactivator involved in the regulated transcription of nearly all RNA polymerase II-dependent genes. Mediator functions as a bridge to convey information from gene-specific regulatory proteins to the basal RNA polymerase II transcription machinery. Mediator is recruited to promoters by direct interactions with regulatory proteins and serves as a scaffold for the assembly of a functional preinitiation complex with RNA polymerase II and the general transcription factors.</text>
</comment>
<dbReference type="GO" id="GO:0045944">
    <property type="term" value="P:positive regulation of transcription by RNA polymerase II"/>
    <property type="evidence" value="ECO:0007669"/>
    <property type="project" value="UniProtKB-ARBA"/>
</dbReference>